<keyword evidence="7" id="KW-1185">Reference proteome</keyword>
<dbReference type="SUPFAM" id="SSF53649">
    <property type="entry name" value="Alkaline phosphatase-like"/>
    <property type="match status" value="1"/>
</dbReference>
<accession>A0ABT0TYW5</accession>
<evidence type="ECO:0000256" key="3">
    <source>
        <dbReference type="SAM" id="MobiDB-lite"/>
    </source>
</evidence>
<dbReference type="EMBL" id="JAMQBK010000013">
    <property type="protein sequence ID" value="MCM2369798.1"/>
    <property type="molecule type" value="Genomic_DNA"/>
</dbReference>
<evidence type="ECO:0000256" key="1">
    <source>
        <dbReference type="ARBA" id="ARBA00008779"/>
    </source>
</evidence>
<sequence length="490" mass="54462">MKYLIIAIALFAGTLRSFANGSDSLAEGVRADRPNFIIIFTDDQGYQDLGCFGSPDIKTPRIDRMAEEGMRFTSFYAQTVCGPSRAALLTGCYPLRHARHADPDSIHPELHLNEVTIAEVLKEQGYQTAAFGKWDLAGHSQTDYKPELLPKFQGFDEYFGTPTSNDRLVNLMHNTEMVEKNADMSTLTRRYTDNAIAFIEKTKESPFFVYLAHTMPHVKLAVSKQFAGKSAGGLYGDVIEEIDFNVGRVLDKVKELGLDENTYIIFTSDNGPWWIKKKNGGHASPLRGAKTTCWEGGLRVPCVMRAPGRIPAGSECDAVTATIDMMPTITKLTGGELPSDRVIDGVDISALMHGELESLDRNYFYYQHDCLRGVRSGRWKLMLPHTEPTSNSIAVKWKPHALPADTSRIKHALLFDLEADIGETTNVFAENPERAAELMKIAEHAKNDIGDHDRFGANARSFGATRRTLSTEIENVPSSGQQKRPAKTKR</sequence>
<evidence type="ECO:0000259" key="5">
    <source>
        <dbReference type="Pfam" id="PF00884"/>
    </source>
</evidence>
<proteinExistence type="inferred from homology"/>
<dbReference type="Proteomes" id="UP001202961">
    <property type="component" value="Unassembled WGS sequence"/>
</dbReference>
<dbReference type="InterPro" id="IPR017850">
    <property type="entry name" value="Alkaline_phosphatase_core_sf"/>
</dbReference>
<dbReference type="Gene3D" id="3.30.1120.10">
    <property type="match status" value="1"/>
</dbReference>
<comment type="caution">
    <text evidence="6">The sequence shown here is derived from an EMBL/GenBank/DDBJ whole genome shotgun (WGS) entry which is preliminary data.</text>
</comment>
<feature type="signal peptide" evidence="4">
    <location>
        <begin position="1"/>
        <end position="19"/>
    </location>
</feature>
<evidence type="ECO:0000256" key="4">
    <source>
        <dbReference type="SAM" id="SignalP"/>
    </source>
</evidence>
<dbReference type="RefSeq" id="WP_250927468.1">
    <property type="nucleotide sequence ID" value="NZ_JAMQBK010000013.1"/>
</dbReference>
<dbReference type="Gene3D" id="3.40.720.10">
    <property type="entry name" value="Alkaline Phosphatase, subunit A"/>
    <property type="match status" value="1"/>
</dbReference>
<evidence type="ECO:0000313" key="6">
    <source>
        <dbReference type="EMBL" id="MCM2369798.1"/>
    </source>
</evidence>
<keyword evidence="2" id="KW-0378">Hydrolase</keyword>
<keyword evidence="4" id="KW-0732">Signal</keyword>
<protein>
    <submittedName>
        <fullName evidence="6">Sulfatase</fullName>
    </submittedName>
</protein>
<dbReference type="Pfam" id="PF00884">
    <property type="entry name" value="Sulfatase"/>
    <property type="match status" value="1"/>
</dbReference>
<dbReference type="CDD" id="cd16026">
    <property type="entry name" value="GALNS_like"/>
    <property type="match status" value="1"/>
</dbReference>
<reference evidence="6 7" key="1">
    <citation type="journal article" date="2022" name="Syst. Appl. Microbiol.">
        <title>Rhodopirellula aestuarii sp. nov., a novel member of the genus Rhodopirellula isolated from brackish sediments collected in the Tagus River estuary, Portugal.</title>
        <authorList>
            <person name="Vitorino I.R."/>
            <person name="Klimek D."/>
            <person name="Calusinska M."/>
            <person name="Lobo-da-Cunha A."/>
            <person name="Vasconcelos V."/>
            <person name="Lage O.M."/>
        </authorList>
    </citation>
    <scope>NUCLEOTIDE SEQUENCE [LARGE SCALE GENOMIC DNA]</scope>
    <source>
        <strain evidence="6 7">ICT_H3.1</strain>
    </source>
</reference>
<dbReference type="PANTHER" id="PTHR42693:SF53">
    <property type="entry name" value="ENDO-4-O-SULFATASE"/>
    <property type="match status" value="1"/>
</dbReference>
<evidence type="ECO:0000256" key="2">
    <source>
        <dbReference type="ARBA" id="ARBA00022801"/>
    </source>
</evidence>
<feature type="domain" description="Sulfatase N-terminal" evidence="5">
    <location>
        <begin position="34"/>
        <end position="334"/>
    </location>
</feature>
<organism evidence="6 7">
    <name type="scientific">Aporhodopirellula aestuarii</name>
    <dbReference type="NCBI Taxonomy" id="2950107"/>
    <lineage>
        <taxon>Bacteria</taxon>
        <taxon>Pseudomonadati</taxon>
        <taxon>Planctomycetota</taxon>
        <taxon>Planctomycetia</taxon>
        <taxon>Pirellulales</taxon>
        <taxon>Pirellulaceae</taxon>
        <taxon>Aporhodopirellula</taxon>
    </lineage>
</organism>
<evidence type="ECO:0000313" key="7">
    <source>
        <dbReference type="Proteomes" id="UP001202961"/>
    </source>
</evidence>
<feature type="region of interest" description="Disordered" evidence="3">
    <location>
        <begin position="468"/>
        <end position="490"/>
    </location>
</feature>
<gene>
    <name evidence="6" type="ORF">NB063_04100</name>
</gene>
<feature type="chain" id="PRO_5046073987" evidence="4">
    <location>
        <begin position="20"/>
        <end position="490"/>
    </location>
</feature>
<name>A0ABT0TYW5_9BACT</name>
<dbReference type="InterPro" id="IPR050738">
    <property type="entry name" value="Sulfatase"/>
</dbReference>
<comment type="similarity">
    <text evidence="1">Belongs to the sulfatase family.</text>
</comment>
<feature type="compositionally biased region" description="Polar residues" evidence="3">
    <location>
        <begin position="468"/>
        <end position="482"/>
    </location>
</feature>
<dbReference type="PANTHER" id="PTHR42693">
    <property type="entry name" value="ARYLSULFATASE FAMILY MEMBER"/>
    <property type="match status" value="1"/>
</dbReference>
<dbReference type="InterPro" id="IPR000917">
    <property type="entry name" value="Sulfatase_N"/>
</dbReference>